<evidence type="ECO:0000313" key="3">
    <source>
        <dbReference type="Proteomes" id="UP001147747"/>
    </source>
</evidence>
<dbReference type="AlphaFoldDB" id="A0A9W9VXQ1"/>
<evidence type="ECO:0008006" key="4">
    <source>
        <dbReference type="Google" id="ProtNLM"/>
    </source>
</evidence>
<reference evidence="2" key="2">
    <citation type="journal article" date="2023" name="IMA Fungus">
        <title>Comparative genomic study of the Penicillium genus elucidates a diverse pangenome and 15 lateral gene transfer events.</title>
        <authorList>
            <person name="Petersen C."/>
            <person name="Sorensen T."/>
            <person name="Nielsen M.R."/>
            <person name="Sondergaard T.E."/>
            <person name="Sorensen J.L."/>
            <person name="Fitzpatrick D.A."/>
            <person name="Frisvad J.C."/>
            <person name="Nielsen K.L."/>
        </authorList>
    </citation>
    <scope>NUCLEOTIDE SEQUENCE</scope>
    <source>
        <strain evidence="2">IBT 29677</strain>
    </source>
</reference>
<reference evidence="2" key="1">
    <citation type="submission" date="2022-12" db="EMBL/GenBank/DDBJ databases">
        <authorList>
            <person name="Petersen C."/>
        </authorList>
    </citation>
    <scope>NUCLEOTIDE SEQUENCE</scope>
    <source>
        <strain evidence="2">IBT 29677</strain>
    </source>
</reference>
<name>A0A9W9VXQ1_9EURO</name>
<sequence>MPAQEPIEVVDDEDAEGFEEVDDEFANSSQQLDEDEAIDQSNIMNDRTRHAQPQTSSWYSEANEDDLPEETL</sequence>
<comment type="caution">
    <text evidence="2">The sequence shown here is derived from an EMBL/GenBank/DDBJ whole genome shotgun (WGS) entry which is preliminary data.</text>
</comment>
<accession>A0A9W9VXQ1</accession>
<feature type="compositionally biased region" description="Acidic residues" evidence="1">
    <location>
        <begin position="8"/>
        <end position="25"/>
    </location>
</feature>
<evidence type="ECO:0000313" key="2">
    <source>
        <dbReference type="EMBL" id="KAJ5391314.1"/>
    </source>
</evidence>
<dbReference type="OrthoDB" id="4357148at2759"/>
<feature type="compositionally biased region" description="Acidic residues" evidence="1">
    <location>
        <begin position="62"/>
        <end position="72"/>
    </location>
</feature>
<dbReference type="Proteomes" id="UP001147747">
    <property type="component" value="Unassembled WGS sequence"/>
</dbReference>
<keyword evidence="3" id="KW-1185">Reference proteome</keyword>
<feature type="region of interest" description="Disordered" evidence="1">
    <location>
        <begin position="1"/>
        <end position="72"/>
    </location>
</feature>
<protein>
    <recommendedName>
        <fullName evidence="4">Histone chaperone domain-containing protein</fullName>
    </recommendedName>
</protein>
<proteinExistence type="predicted"/>
<organism evidence="2 3">
    <name type="scientific">Penicillium cosmopolitanum</name>
    <dbReference type="NCBI Taxonomy" id="1131564"/>
    <lineage>
        <taxon>Eukaryota</taxon>
        <taxon>Fungi</taxon>
        <taxon>Dikarya</taxon>
        <taxon>Ascomycota</taxon>
        <taxon>Pezizomycotina</taxon>
        <taxon>Eurotiomycetes</taxon>
        <taxon>Eurotiomycetidae</taxon>
        <taxon>Eurotiales</taxon>
        <taxon>Aspergillaceae</taxon>
        <taxon>Penicillium</taxon>
    </lineage>
</organism>
<dbReference type="RefSeq" id="XP_056486992.1">
    <property type="nucleotide sequence ID" value="XM_056631441.1"/>
</dbReference>
<dbReference type="GeneID" id="81370421"/>
<gene>
    <name evidence="2" type="ORF">N7509_006804</name>
</gene>
<dbReference type="EMBL" id="JAPZBU010000008">
    <property type="protein sequence ID" value="KAJ5391314.1"/>
    <property type="molecule type" value="Genomic_DNA"/>
</dbReference>
<evidence type="ECO:0000256" key="1">
    <source>
        <dbReference type="SAM" id="MobiDB-lite"/>
    </source>
</evidence>
<feature type="compositionally biased region" description="Polar residues" evidence="1">
    <location>
        <begin position="39"/>
        <end position="60"/>
    </location>
</feature>